<dbReference type="NCBIfam" id="TIGR01727">
    <property type="entry name" value="oligo_HPY"/>
    <property type="match status" value="1"/>
</dbReference>
<keyword evidence="5" id="KW-0547">Nucleotide-binding</keyword>
<evidence type="ECO:0000256" key="7">
    <source>
        <dbReference type="ARBA" id="ARBA00023136"/>
    </source>
</evidence>
<evidence type="ECO:0000256" key="4">
    <source>
        <dbReference type="ARBA" id="ARBA00022475"/>
    </source>
</evidence>
<keyword evidence="6 10" id="KW-0067">ATP-binding</keyword>
<dbReference type="SUPFAM" id="SSF52540">
    <property type="entry name" value="P-loop containing nucleoside triphosphate hydrolases"/>
    <property type="match status" value="1"/>
</dbReference>
<comment type="similarity">
    <text evidence="2">Belongs to the ABC transporter superfamily.</text>
</comment>
<evidence type="ECO:0000256" key="1">
    <source>
        <dbReference type="ARBA" id="ARBA00004417"/>
    </source>
</evidence>
<dbReference type="EMBL" id="JAPDFL010000001">
    <property type="protein sequence ID" value="MCW1931421.1"/>
    <property type="molecule type" value="Genomic_DNA"/>
</dbReference>
<keyword evidence="11" id="KW-1185">Reference proteome</keyword>
<keyword evidence="4" id="KW-1003">Cell membrane</keyword>
<dbReference type="InterPro" id="IPR027417">
    <property type="entry name" value="P-loop_NTPase"/>
</dbReference>
<dbReference type="Pfam" id="PF00005">
    <property type="entry name" value="ABC_tran"/>
    <property type="match status" value="1"/>
</dbReference>
<dbReference type="InterPro" id="IPR003593">
    <property type="entry name" value="AAA+_ATPase"/>
</dbReference>
<evidence type="ECO:0000256" key="2">
    <source>
        <dbReference type="ARBA" id="ARBA00005417"/>
    </source>
</evidence>
<dbReference type="SMART" id="SM00382">
    <property type="entry name" value="AAA"/>
    <property type="match status" value="1"/>
</dbReference>
<dbReference type="RefSeq" id="WP_264504534.1">
    <property type="nucleotide sequence ID" value="NZ_JAPDFL010000001.1"/>
</dbReference>
<comment type="caution">
    <text evidence="10">The sequence shown here is derived from an EMBL/GenBank/DDBJ whole genome shotgun (WGS) entry which is preliminary data.</text>
</comment>
<dbReference type="PROSITE" id="PS50893">
    <property type="entry name" value="ABC_TRANSPORTER_2"/>
    <property type="match status" value="1"/>
</dbReference>
<keyword evidence="7" id="KW-0472">Membrane</keyword>
<comment type="subcellular location">
    <subcellularLocation>
        <location evidence="1">Cell inner membrane</location>
        <topology evidence="1">Peripheral membrane protein</topology>
    </subcellularLocation>
</comment>
<keyword evidence="3" id="KW-0813">Transport</keyword>
<proteinExistence type="inferred from homology"/>
<dbReference type="CDD" id="cd03257">
    <property type="entry name" value="ABC_NikE_OppD_transporters"/>
    <property type="match status" value="1"/>
</dbReference>
<evidence type="ECO:0000313" key="11">
    <source>
        <dbReference type="Proteomes" id="UP001208938"/>
    </source>
</evidence>
<evidence type="ECO:0000313" key="10">
    <source>
        <dbReference type="EMBL" id="MCW1931421.1"/>
    </source>
</evidence>
<dbReference type="InterPro" id="IPR003439">
    <property type="entry name" value="ABC_transporter-like_ATP-bd"/>
</dbReference>
<feature type="region of interest" description="Disordered" evidence="8">
    <location>
        <begin position="262"/>
        <end position="282"/>
    </location>
</feature>
<evidence type="ECO:0000259" key="9">
    <source>
        <dbReference type="PROSITE" id="PS50893"/>
    </source>
</evidence>
<name>A0ABT3GV50_9RHOB</name>
<sequence length="331" mass="35693">MSFDQTTIEPLLDVTDLSVEIEGREGRTVRAARGLSFSVGKGRVMGVIGESGSGKSMTALSVMRLLPRAAKVTGGRVMFQGEDLLTKSPRAMRSLRGRAIGMILQDPSVSLDPLYTVGDQIDEALRMHARMSKAERHARAVELLTSVGIPSPEDRLDQYPHEMSGGMLQRVVAAIAIALNPALLIADEPTTALDPTIQVQVLDLLAGLRDRLGISILLITHDFGVAAHICDDIMVMYAGEVVEMGPVRQIFDRPAHPYTRALMHSSGAPEGGNRLPTIDGSPPDLADLPPGCAFAQRCPMVQPRCRAEAPPRRALTPDHSAACWRSEEIPA</sequence>
<dbReference type="PANTHER" id="PTHR43297:SF2">
    <property type="entry name" value="DIPEPTIDE TRANSPORT ATP-BINDING PROTEIN DPPD"/>
    <property type="match status" value="1"/>
</dbReference>
<dbReference type="InterPro" id="IPR050388">
    <property type="entry name" value="ABC_Ni/Peptide_Import"/>
</dbReference>
<evidence type="ECO:0000256" key="6">
    <source>
        <dbReference type="ARBA" id="ARBA00022840"/>
    </source>
</evidence>
<dbReference type="Pfam" id="PF08352">
    <property type="entry name" value="oligo_HPY"/>
    <property type="match status" value="1"/>
</dbReference>
<reference evidence="10 11" key="1">
    <citation type="submission" date="2022-10" db="EMBL/GenBank/DDBJ databases">
        <title>Pararhodobacter sp. nov., isolated from marine algae.</title>
        <authorList>
            <person name="Choi B.J."/>
            <person name="Kim J.M."/>
            <person name="Lee J.K."/>
            <person name="Choi D.G."/>
            <person name="Jeon C.O."/>
        </authorList>
    </citation>
    <scope>NUCLEOTIDE SEQUENCE [LARGE SCALE GENOMIC DNA]</scope>
    <source>
        <strain evidence="10 11">ZQ420</strain>
    </source>
</reference>
<evidence type="ECO:0000256" key="5">
    <source>
        <dbReference type="ARBA" id="ARBA00022741"/>
    </source>
</evidence>
<protein>
    <submittedName>
        <fullName evidence="10">ABC transporter ATP-binding protein</fullName>
    </submittedName>
</protein>
<dbReference type="GO" id="GO:0005524">
    <property type="term" value="F:ATP binding"/>
    <property type="evidence" value="ECO:0007669"/>
    <property type="project" value="UniProtKB-KW"/>
</dbReference>
<dbReference type="Proteomes" id="UP001208938">
    <property type="component" value="Unassembled WGS sequence"/>
</dbReference>
<evidence type="ECO:0000256" key="8">
    <source>
        <dbReference type="SAM" id="MobiDB-lite"/>
    </source>
</evidence>
<dbReference type="PANTHER" id="PTHR43297">
    <property type="entry name" value="OLIGOPEPTIDE TRANSPORT ATP-BINDING PROTEIN APPD"/>
    <property type="match status" value="1"/>
</dbReference>
<organism evidence="10 11">
    <name type="scientific">Pararhodobacter zhoushanensis</name>
    <dbReference type="NCBI Taxonomy" id="2479545"/>
    <lineage>
        <taxon>Bacteria</taxon>
        <taxon>Pseudomonadati</taxon>
        <taxon>Pseudomonadota</taxon>
        <taxon>Alphaproteobacteria</taxon>
        <taxon>Rhodobacterales</taxon>
        <taxon>Paracoccaceae</taxon>
        <taxon>Pararhodobacter</taxon>
    </lineage>
</organism>
<dbReference type="Gene3D" id="3.40.50.300">
    <property type="entry name" value="P-loop containing nucleotide triphosphate hydrolases"/>
    <property type="match status" value="1"/>
</dbReference>
<accession>A0ABT3GV50</accession>
<gene>
    <name evidence="10" type="ORF">OKW52_03865</name>
</gene>
<dbReference type="InterPro" id="IPR013563">
    <property type="entry name" value="Oligopep_ABC_C"/>
</dbReference>
<evidence type="ECO:0000256" key="3">
    <source>
        <dbReference type="ARBA" id="ARBA00022448"/>
    </source>
</evidence>
<feature type="domain" description="ABC transporter" evidence="9">
    <location>
        <begin position="12"/>
        <end position="263"/>
    </location>
</feature>